<evidence type="ECO:0000313" key="2">
    <source>
        <dbReference type="Proteomes" id="UP001152795"/>
    </source>
</evidence>
<dbReference type="PANTHER" id="PTHR47018:SF4">
    <property type="match status" value="1"/>
</dbReference>
<gene>
    <name evidence="1" type="ORF">PACLA_8A001407</name>
</gene>
<dbReference type="AlphaFoldDB" id="A0A6S7I9E3"/>
<organism evidence="1 2">
    <name type="scientific">Paramuricea clavata</name>
    <name type="common">Red gorgonian</name>
    <name type="synonym">Violescent sea-whip</name>
    <dbReference type="NCBI Taxonomy" id="317549"/>
    <lineage>
        <taxon>Eukaryota</taxon>
        <taxon>Metazoa</taxon>
        <taxon>Cnidaria</taxon>
        <taxon>Anthozoa</taxon>
        <taxon>Octocorallia</taxon>
        <taxon>Malacalcyonacea</taxon>
        <taxon>Plexauridae</taxon>
        <taxon>Paramuricea</taxon>
    </lineage>
</organism>
<sequence length="470" mass="53229">MTTITCDARASPIFQDEVPLVACSSTRKSSTPTRLDECILCQTKTRSDYLSSGETGRARIISLAKEDGGDDSRAKRVADLSVQEMEIMKYHSSTCYKKFQRDMEKKRKQESNDAEPSVAIDDAENYNDQRRKRIKTNDMRRVCVICGSDCKTVKQQKVHKLLRICEKQIALKLLNAAKLLQDRVYTETAAMCGPEDVFAADIYYHSYCCKEYFNKYNLKIVEIMKSLEAEESVAAGDEILKERFLALELDFQNTAYSLSFIREKLNENSTFSSTVTNRTVKQLIIELYGGDVCFTYPSNKRISQMVFSTGRDPQSLVEAMRVSSVQQVATTIAQELKDYTFGLEDSFCEPRDLQLSANMLLKNPPPTWEKFCSHLFHGRQVSRVKMDVVFQILHYALSGGKEPTPLHIMVAEGIHSLTRSKDLVTALNRHGICASYNTVRRINVDIAERIINIAGDNRVALPAVLEAKVH</sequence>
<comment type="caution">
    <text evidence="1">The sequence shown here is derived from an EMBL/GenBank/DDBJ whole genome shotgun (WGS) entry which is preliminary data.</text>
</comment>
<dbReference type="PANTHER" id="PTHR47018">
    <property type="entry name" value="CXC DOMAIN-CONTAINING PROTEIN-RELATED"/>
    <property type="match status" value="1"/>
</dbReference>
<dbReference type="EMBL" id="CACRXK020007945">
    <property type="protein sequence ID" value="CAB4013609.1"/>
    <property type="molecule type" value="Genomic_DNA"/>
</dbReference>
<proteinExistence type="predicted"/>
<keyword evidence="2" id="KW-1185">Reference proteome</keyword>
<dbReference type="Proteomes" id="UP001152795">
    <property type="component" value="Unassembled WGS sequence"/>
</dbReference>
<name>A0A6S7I9E3_PARCT</name>
<protein>
    <submittedName>
        <fullName evidence="1">Uncharacterized protein</fullName>
    </submittedName>
</protein>
<reference evidence="1" key="1">
    <citation type="submission" date="2020-04" db="EMBL/GenBank/DDBJ databases">
        <authorList>
            <person name="Alioto T."/>
            <person name="Alioto T."/>
            <person name="Gomez Garrido J."/>
        </authorList>
    </citation>
    <scope>NUCLEOTIDE SEQUENCE</scope>
    <source>
        <strain evidence="1">A484AB</strain>
    </source>
</reference>
<dbReference type="OrthoDB" id="5989318at2759"/>
<evidence type="ECO:0000313" key="1">
    <source>
        <dbReference type="EMBL" id="CAB4013609.1"/>
    </source>
</evidence>
<accession>A0A6S7I9E3</accession>